<comment type="similarity">
    <text evidence="1">Belongs to the metallo-dependent hydrolases superfamily. ATZ/TRZ family.</text>
</comment>
<dbReference type="InterPro" id="IPR006680">
    <property type="entry name" value="Amidohydro-rel"/>
</dbReference>
<proteinExistence type="inferred from homology"/>
<gene>
    <name evidence="3" type="ORF">GW587_24070</name>
</gene>
<dbReference type="InterPro" id="IPR032466">
    <property type="entry name" value="Metal_Hydrolase"/>
</dbReference>
<dbReference type="Gene3D" id="3.20.20.140">
    <property type="entry name" value="Metal-dependent hydrolases"/>
    <property type="match status" value="1"/>
</dbReference>
<evidence type="ECO:0000313" key="3">
    <source>
        <dbReference type="EMBL" id="NGZ87322.1"/>
    </source>
</evidence>
<comment type="caution">
    <text evidence="3">The sequence shown here is derived from an EMBL/GenBank/DDBJ whole genome shotgun (WGS) entry which is preliminary data.</text>
</comment>
<dbReference type="PANTHER" id="PTHR43794:SF5">
    <property type="entry name" value="CHLOROHYDROLASE FAMILY PROTEIN"/>
    <property type="match status" value="1"/>
</dbReference>
<dbReference type="InterPro" id="IPR011059">
    <property type="entry name" value="Metal-dep_hydrolase_composite"/>
</dbReference>
<dbReference type="SUPFAM" id="SSF51556">
    <property type="entry name" value="Metallo-dependent hydrolases"/>
    <property type="match status" value="1"/>
</dbReference>
<sequence length="446" mass="47531">MPLQPSRRRLLIKGATVLSQDPAIGDLNAGDILIDGEVIVAVGAGMEVADAVRIDATGMLAMPGLVDAHRPGWQGGLRMLMPDVATLDEYLNTVHFSLAPHCRPEDIYAGCYLTAVSCLDAGITTIIDPCDNARSAAHTDAAVDAYQAAGLRVLFMPGRPLAGPWQQQWPRDLERLKAVRFASERQLLTLGMYSQPDQANWALARRLGLPILSELLGVMAPMMRRWEATCPLGPDNIMNHCTSIPEAGWRMLGAAGVRVTAASRADAQYALEGGVSAYQAALEHGFRPGLGTGTEAAYGGDMFTEMRVTFFVQRAMAQAARHQGASHAPAPVDVRQVLRSATLDGARCAGLAQRTGSLTPGKQADLILLNAGRLHLMGAHSAAGAVLHAAERGDVDTVIVAGRVRKRGGKLRGVDQAKLRRETEASLERLFKAVAAAPACYNEPSP</sequence>
<dbReference type="InterPro" id="IPR050287">
    <property type="entry name" value="MTA/SAH_deaminase"/>
</dbReference>
<reference evidence="3 4" key="1">
    <citation type="submission" date="2020-01" db="EMBL/GenBank/DDBJ databases">
        <authorList>
            <person name="Lee S.D."/>
        </authorList>
    </citation>
    <scope>NUCLEOTIDE SEQUENCE [LARGE SCALE GENOMIC DNA]</scope>
    <source>
        <strain evidence="3 4">SAP-35</strain>
    </source>
</reference>
<protein>
    <submittedName>
        <fullName evidence="3">Amidohydrolase family protein</fullName>
    </submittedName>
</protein>
<dbReference type="SUPFAM" id="SSF51338">
    <property type="entry name" value="Composite domain of metallo-dependent hydrolases"/>
    <property type="match status" value="1"/>
</dbReference>
<organism evidence="3 4">
    <name type="scientific">Duganella aceris</name>
    <dbReference type="NCBI Taxonomy" id="2703883"/>
    <lineage>
        <taxon>Bacteria</taxon>
        <taxon>Pseudomonadati</taxon>
        <taxon>Pseudomonadota</taxon>
        <taxon>Betaproteobacteria</taxon>
        <taxon>Burkholderiales</taxon>
        <taxon>Oxalobacteraceae</taxon>
        <taxon>Telluria group</taxon>
        <taxon>Duganella</taxon>
    </lineage>
</organism>
<dbReference type="Proteomes" id="UP000666369">
    <property type="component" value="Unassembled WGS sequence"/>
</dbReference>
<dbReference type="Pfam" id="PF01979">
    <property type="entry name" value="Amidohydro_1"/>
    <property type="match status" value="1"/>
</dbReference>
<evidence type="ECO:0000259" key="2">
    <source>
        <dbReference type="Pfam" id="PF01979"/>
    </source>
</evidence>
<name>A0ABX0FS77_9BURK</name>
<dbReference type="PANTHER" id="PTHR43794">
    <property type="entry name" value="AMINOHYDROLASE SSNA-RELATED"/>
    <property type="match status" value="1"/>
</dbReference>
<dbReference type="EMBL" id="JAADJT010000012">
    <property type="protein sequence ID" value="NGZ87322.1"/>
    <property type="molecule type" value="Genomic_DNA"/>
</dbReference>
<keyword evidence="4" id="KW-1185">Reference proteome</keyword>
<dbReference type="Gene3D" id="2.30.40.10">
    <property type="entry name" value="Urease, subunit C, domain 1"/>
    <property type="match status" value="1"/>
</dbReference>
<accession>A0ABX0FS77</accession>
<reference evidence="4" key="2">
    <citation type="submission" date="2023-07" db="EMBL/GenBank/DDBJ databases">
        <title>Duganella aceri sp. nov., isolated from tree sap.</title>
        <authorList>
            <person name="Kim I.S."/>
        </authorList>
    </citation>
    <scope>NUCLEOTIDE SEQUENCE [LARGE SCALE GENOMIC DNA]</scope>
    <source>
        <strain evidence="4">SAP-35</strain>
    </source>
</reference>
<evidence type="ECO:0000313" key="4">
    <source>
        <dbReference type="Proteomes" id="UP000666369"/>
    </source>
</evidence>
<evidence type="ECO:0000256" key="1">
    <source>
        <dbReference type="ARBA" id="ARBA00006745"/>
    </source>
</evidence>
<feature type="domain" description="Amidohydrolase-related" evidence="2">
    <location>
        <begin position="237"/>
        <end position="404"/>
    </location>
</feature>
<dbReference type="RefSeq" id="WP_166107404.1">
    <property type="nucleotide sequence ID" value="NZ_JAADJT010000012.1"/>
</dbReference>